<dbReference type="KEGG" id="bbae:FRD01_22530"/>
<dbReference type="EMBL" id="CP042467">
    <property type="protein sequence ID" value="QED29961.1"/>
    <property type="molecule type" value="Genomic_DNA"/>
</dbReference>
<evidence type="ECO:0000313" key="1">
    <source>
        <dbReference type="EMBL" id="QED29961.1"/>
    </source>
</evidence>
<reference evidence="1 2" key="1">
    <citation type="submission" date="2019-08" db="EMBL/GenBank/DDBJ databases">
        <authorList>
            <person name="Liang Q."/>
        </authorList>
    </citation>
    <scope>NUCLEOTIDE SEQUENCE [LARGE SCALE GENOMIC DNA]</scope>
    <source>
        <strain evidence="1 2">V1718</strain>
    </source>
</reference>
<dbReference type="AlphaFoldDB" id="A0A5B8XXR2"/>
<name>A0A5B8XXR2_9DELT</name>
<keyword evidence="2" id="KW-1185">Reference proteome</keyword>
<proteinExistence type="predicted"/>
<sequence length="225" mass="25907">MPEEINWTNVVDCLHRYGVTRDRVLGERTFRFLYVELARVVPEHNHDALQTVLLKLHTCPTKLGAAVKSPKAWLRKAVRNKVLDEQKATIAGREREENWLTTHLTDIEDQRSISNAMLPVRDCLEKLTLKRRLVLKLYYLDSAITGEEISYLGQVHECDQNVIRSRIDGVVDAEDSLNRSYQLSLIIEPDKGSSDAEARERRLDRFRKARKTAENELKACLGVQV</sequence>
<dbReference type="RefSeq" id="WP_146963218.1">
    <property type="nucleotide sequence ID" value="NZ_CP042467.1"/>
</dbReference>
<protein>
    <submittedName>
        <fullName evidence="1">Sigma-70 family RNA polymerase sigma factor</fullName>
    </submittedName>
</protein>
<organism evidence="1 2">
    <name type="scientific">Microvenator marinus</name>
    <dbReference type="NCBI Taxonomy" id="2600177"/>
    <lineage>
        <taxon>Bacteria</taxon>
        <taxon>Deltaproteobacteria</taxon>
        <taxon>Bradymonadales</taxon>
        <taxon>Microvenatoraceae</taxon>
        <taxon>Microvenator</taxon>
    </lineage>
</organism>
<evidence type="ECO:0000313" key="2">
    <source>
        <dbReference type="Proteomes" id="UP000321595"/>
    </source>
</evidence>
<dbReference type="OrthoDB" id="764811at2"/>
<accession>A0A5B8XXR2</accession>
<dbReference type="Proteomes" id="UP000321595">
    <property type="component" value="Chromosome"/>
</dbReference>
<gene>
    <name evidence="1" type="ORF">FRD01_22530</name>
</gene>